<evidence type="ECO:0000256" key="1">
    <source>
        <dbReference type="SAM" id="Phobius"/>
    </source>
</evidence>
<evidence type="ECO:0000313" key="2">
    <source>
        <dbReference type="EMBL" id="OGY27059.1"/>
    </source>
</evidence>
<dbReference type="EMBL" id="MHCS01000004">
    <property type="protein sequence ID" value="OGY27059.1"/>
    <property type="molecule type" value="Genomic_DNA"/>
</dbReference>
<feature type="transmembrane region" description="Helical" evidence="1">
    <location>
        <begin position="7"/>
        <end position="25"/>
    </location>
</feature>
<dbReference type="STRING" id="1802596.A2Z11_00930"/>
<keyword evidence="1" id="KW-0472">Membrane</keyword>
<comment type="caution">
    <text evidence="2">The sequence shown here is derived from an EMBL/GenBank/DDBJ whole genome shotgun (WGS) entry which is preliminary data.</text>
</comment>
<feature type="transmembrane region" description="Helical" evidence="1">
    <location>
        <begin position="85"/>
        <end position="103"/>
    </location>
</feature>
<feature type="transmembrane region" description="Helical" evidence="1">
    <location>
        <begin position="238"/>
        <end position="256"/>
    </location>
</feature>
<feature type="transmembrane region" description="Helical" evidence="1">
    <location>
        <begin position="207"/>
        <end position="226"/>
    </location>
</feature>
<accession>A0A1G1WH57</accession>
<keyword evidence="1" id="KW-0812">Transmembrane</keyword>
<dbReference type="AlphaFoldDB" id="A0A1G1WH57"/>
<name>A0A1G1WH57_9BACT</name>
<proteinExistence type="predicted"/>
<gene>
    <name evidence="2" type="ORF">A2Z11_00930</name>
</gene>
<feature type="transmembrane region" description="Helical" evidence="1">
    <location>
        <begin position="31"/>
        <end position="51"/>
    </location>
</feature>
<feature type="transmembrane region" description="Helical" evidence="1">
    <location>
        <begin position="148"/>
        <end position="167"/>
    </location>
</feature>
<dbReference type="Proteomes" id="UP000176389">
    <property type="component" value="Unassembled WGS sequence"/>
</dbReference>
<sequence length="257" mass="28222">MLTKRQKIAVSSGLLAISISLLPVIGDENRLPLLVLVIIASYFLSLWSIYGQFSFFELVSLFVLPVTLTASLGLFLSQFDISGGTRFILAMVYVVVMYTILLSENIFNVSVERNIPLVRAARTVGYLATLFVSFAFFTLLFGLGLNSIFFVLISAVVAGLLFTQAYWQIELKGTDPKKLIYFSALAGLIVGEVAAALSFWPLDPPKIGVAITAVVYVLLGIIQHHVRENLSQRTLVEYLFVAAGVVFLLIVTTSWGI</sequence>
<keyword evidence="1" id="KW-1133">Transmembrane helix</keyword>
<reference evidence="2 3" key="1">
    <citation type="journal article" date="2016" name="Nat. Commun.">
        <title>Thousands of microbial genomes shed light on interconnected biogeochemical processes in an aquifer system.</title>
        <authorList>
            <person name="Anantharaman K."/>
            <person name="Brown C.T."/>
            <person name="Hug L.A."/>
            <person name="Sharon I."/>
            <person name="Castelle C.J."/>
            <person name="Probst A.J."/>
            <person name="Thomas B.C."/>
            <person name="Singh A."/>
            <person name="Wilkins M.J."/>
            <person name="Karaoz U."/>
            <person name="Brodie E.L."/>
            <person name="Williams K.H."/>
            <person name="Hubbard S.S."/>
            <person name="Banfield J.F."/>
        </authorList>
    </citation>
    <scope>NUCLEOTIDE SEQUENCE [LARGE SCALE GENOMIC DNA]</scope>
</reference>
<organism evidence="2 3">
    <name type="scientific">Candidatus Woykebacteria bacterium RBG_16_43_9</name>
    <dbReference type="NCBI Taxonomy" id="1802596"/>
    <lineage>
        <taxon>Bacteria</taxon>
        <taxon>Candidatus Woykeibacteriota</taxon>
    </lineage>
</organism>
<protein>
    <submittedName>
        <fullName evidence="2">Uncharacterized protein</fullName>
    </submittedName>
</protein>
<evidence type="ECO:0000313" key="3">
    <source>
        <dbReference type="Proteomes" id="UP000176389"/>
    </source>
</evidence>
<feature type="transmembrane region" description="Helical" evidence="1">
    <location>
        <begin position="124"/>
        <end position="142"/>
    </location>
</feature>
<feature type="transmembrane region" description="Helical" evidence="1">
    <location>
        <begin position="179"/>
        <end position="201"/>
    </location>
</feature>
<dbReference type="Pfam" id="PF18900">
    <property type="entry name" value="DUF5656"/>
    <property type="match status" value="1"/>
</dbReference>
<dbReference type="InterPro" id="IPR043715">
    <property type="entry name" value="DUF5656"/>
</dbReference>
<feature type="transmembrane region" description="Helical" evidence="1">
    <location>
        <begin position="58"/>
        <end position="79"/>
    </location>
</feature>